<feature type="region of interest" description="Disordered" evidence="6">
    <location>
        <begin position="1"/>
        <end position="24"/>
    </location>
</feature>
<dbReference type="CDD" id="cd16331">
    <property type="entry name" value="YjgA-like"/>
    <property type="match status" value="1"/>
</dbReference>
<comment type="subcellular location">
    <subcellularLocation>
        <location evidence="5">Cytoplasm</location>
    </subcellularLocation>
    <text evidence="5">Associates with late stage pre-50S ribosomal subunits.</text>
</comment>
<dbReference type="Pfam" id="PF04751">
    <property type="entry name" value="DarP"/>
    <property type="match status" value="1"/>
</dbReference>
<comment type="similarity">
    <text evidence="5">Belongs to the DarP family.</text>
</comment>
<dbReference type="AlphaFoldDB" id="A0A2D1QLP0"/>
<dbReference type="Proteomes" id="UP000222916">
    <property type="component" value="Chromosome"/>
</dbReference>
<evidence type="ECO:0000256" key="2">
    <source>
        <dbReference type="ARBA" id="ARBA00022517"/>
    </source>
</evidence>
<keyword evidence="1 5" id="KW-0963">Cytoplasm</keyword>
<dbReference type="SUPFAM" id="SSF158710">
    <property type="entry name" value="PSPTO4464-like"/>
    <property type="match status" value="1"/>
</dbReference>
<dbReference type="EMBL" id="CP022426">
    <property type="protein sequence ID" value="ATP11182.1"/>
    <property type="molecule type" value="Genomic_DNA"/>
</dbReference>
<dbReference type="GO" id="GO:0005829">
    <property type="term" value="C:cytosol"/>
    <property type="evidence" value="ECO:0007669"/>
    <property type="project" value="TreeGrafter"/>
</dbReference>
<keyword evidence="2 5" id="KW-0690">Ribosome biogenesis</keyword>
<keyword evidence="4 5" id="KW-0694">RNA-binding</keyword>
<dbReference type="GO" id="GO:1902626">
    <property type="term" value="P:assembly of large subunit precursor of preribosome"/>
    <property type="evidence" value="ECO:0007669"/>
    <property type="project" value="UniProtKB-UniRule"/>
</dbReference>
<dbReference type="Gene3D" id="1.10.60.30">
    <property type="entry name" value="PSPTO4464-like domains"/>
    <property type="match status" value="2"/>
</dbReference>
<name>A0A2D1QLP0_AERSA</name>
<dbReference type="PANTHER" id="PTHR38101:SF1">
    <property type="entry name" value="UPF0307 PROTEIN YJGA"/>
    <property type="match status" value="1"/>
</dbReference>
<keyword evidence="3 5" id="KW-0699">rRNA-binding</keyword>
<accession>A0A2D1QLP0</accession>
<reference evidence="8" key="1">
    <citation type="journal article" date="2018" name="BMC Genomics">
        <title>The complete and fully assembled genome sequence of Aeromonas salmonicida subsp. pectinolytica and its comparative analysis with other Aeromonas species: investigation of the mobilome in environmental and pathogenic strains.</title>
        <authorList>
            <person name="Pfeiffer F."/>
            <person name="Zamora-Lagos M.A."/>
            <person name="Blettinger M."/>
            <person name="Yeroslaviz A."/>
            <person name="Dahl A."/>
            <person name="Gruber S."/>
            <person name="Habermann B.H."/>
        </authorList>
    </citation>
    <scope>NUCLEOTIDE SEQUENCE [LARGE SCALE GENOMIC DNA]</scope>
    <source>
        <strain evidence="8">34mel</strain>
    </source>
</reference>
<dbReference type="GO" id="GO:0019843">
    <property type="term" value="F:rRNA binding"/>
    <property type="evidence" value="ECO:0007669"/>
    <property type="project" value="UniProtKB-UniRule"/>
</dbReference>
<gene>
    <name evidence="7" type="primary">yjgA</name>
    <name evidence="5" type="synonym">darP</name>
    <name evidence="7" type="ORF">Asalp_41070</name>
</gene>
<evidence type="ECO:0000256" key="6">
    <source>
        <dbReference type="SAM" id="MobiDB-lite"/>
    </source>
</evidence>
<sequence length="181" mass="21412">MTGIKRPMSQYQDDNELEDWGPSKTQLKRDAEVLQKLGAEIVSLSHSELEKIPLDEELADAVELGRKLKPKKDESFRRHLQFIGRLMRSRDIEPIEEALSIIKNRHSTVNARLHRLEQWRERLINEGDSALNELMSQFHELDRQKLRQLIRSANKERELNKPPVAYREMYQYLRGEIEDLL</sequence>
<dbReference type="PIRSF" id="PIRSF016183">
    <property type="entry name" value="UCP016183"/>
    <property type="match status" value="1"/>
</dbReference>
<evidence type="ECO:0000313" key="8">
    <source>
        <dbReference type="Proteomes" id="UP000222916"/>
    </source>
</evidence>
<dbReference type="PANTHER" id="PTHR38101">
    <property type="entry name" value="UPF0307 PROTEIN YJGA"/>
    <property type="match status" value="1"/>
</dbReference>
<dbReference type="NCBIfam" id="NF003593">
    <property type="entry name" value="PRK05255.1-1"/>
    <property type="match status" value="1"/>
</dbReference>
<dbReference type="InterPro" id="IPR006839">
    <property type="entry name" value="DarP"/>
</dbReference>
<evidence type="ECO:0000256" key="1">
    <source>
        <dbReference type="ARBA" id="ARBA00022490"/>
    </source>
</evidence>
<evidence type="ECO:0000313" key="7">
    <source>
        <dbReference type="EMBL" id="ATP11182.1"/>
    </source>
</evidence>
<evidence type="ECO:0000256" key="3">
    <source>
        <dbReference type="ARBA" id="ARBA00022730"/>
    </source>
</evidence>
<evidence type="ECO:0000256" key="5">
    <source>
        <dbReference type="HAMAP-Rule" id="MF_00765"/>
    </source>
</evidence>
<comment type="function">
    <text evidence="5">Member of a network of 50S ribosomal subunit biogenesis factors which assembles along the 30S-50S interface, preventing incorrect 23S rRNA structures from forming. Promotes peptidyl transferase center (PTC) maturation.</text>
</comment>
<dbReference type="InterPro" id="IPR023153">
    <property type="entry name" value="DarP_sf"/>
</dbReference>
<organism evidence="7 8">
    <name type="scientific">Aeromonas salmonicida subsp. pectinolytica 34mel</name>
    <dbReference type="NCBI Taxonomy" id="1324960"/>
    <lineage>
        <taxon>Bacteria</taxon>
        <taxon>Pseudomonadati</taxon>
        <taxon>Pseudomonadota</taxon>
        <taxon>Gammaproteobacteria</taxon>
        <taxon>Aeromonadales</taxon>
        <taxon>Aeromonadaceae</taxon>
        <taxon>Aeromonas</taxon>
    </lineage>
</organism>
<dbReference type="OrthoDB" id="5293604at2"/>
<evidence type="ECO:0000256" key="4">
    <source>
        <dbReference type="ARBA" id="ARBA00022884"/>
    </source>
</evidence>
<dbReference type="HAMAP" id="MF_00765">
    <property type="entry name" value="DarP"/>
    <property type="match status" value="1"/>
</dbReference>
<protein>
    <recommendedName>
        <fullName evidence="5">Dual-action ribosomal maturation protein DarP</fullName>
    </recommendedName>
    <alternativeName>
        <fullName evidence="5">Large ribosomal subunit assembly factor DarP</fullName>
    </alternativeName>
</protein>
<proteinExistence type="inferred from homology"/>
<dbReference type="GO" id="GO:0043022">
    <property type="term" value="F:ribosome binding"/>
    <property type="evidence" value="ECO:0007669"/>
    <property type="project" value="UniProtKB-UniRule"/>
</dbReference>